<dbReference type="Proteomes" id="UP001595711">
    <property type="component" value="Unassembled WGS sequence"/>
</dbReference>
<sequence length="146" mass="15878">MASIMAGDQDYAGDVTVAEVWNQLSTNSDAQLIDVRTQPEWSFVGVPDLGKLGKRPVFVSWQMYPDMSVNPRFAEELRAQGIKPGQPLYFLCRSGARSRAAAKAMTAAGFTACYNVAGGFEGDLDAEKHRSRLGGWKATGLAWTQS</sequence>
<accession>A0ABV7VNC8</accession>
<dbReference type="PANTHER" id="PTHR47377">
    <property type="entry name" value="RHODANESE-LIKE DOMAIN-CONTAINING PROTEIN 4, CHLOROPLASTIC"/>
    <property type="match status" value="1"/>
</dbReference>
<proteinExistence type="predicted"/>
<dbReference type="PANTHER" id="PTHR47377:SF1">
    <property type="entry name" value="RHODANESE-LIKE DOMAIN-CONTAINING PROTEIN 4, CHLOROPLASTIC"/>
    <property type="match status" value="1"/>
</dbReference>
<dbReference type="PROSITE" id="PS50206">
    <property type="entry name" value="RHODANESE_3"/>
    <property type="match status" value="1"/>
</dbReference>
<name>A0ABV7VNC8_9PROT</name>
<comment type="caution">
    <text evidence="2">The sequence shown here is derived from an EMBL/GenBank/DDBJ whole genome shotgun (WGS) entry which is preliminary data.</text>
</comment>
<evidence type="ECO:0000313" key="2">
    <source>
        <dbReference type="EMBL" id="MFC3678031.1"/>
    </source>
</evidence>
<reference evidence="3" key="1">
    <citation type="journal article" date="2019" name="Int. J. Syst. Evol. Microbiol.">
        <title>The Global Catalogue of Microorganisms (GCM) 10K type strain sequencing project: providing services to taxonomists for standard genome sequencing and annotation.</title>
        <authorList>
            <consortium name="The Broad Institute Genomics Platform"/>
            <consortium name="The Broad Institute Genome Sequencing Center for Infectious Disease"/>
            <person name="Wu L."/>
            <person name="Ma J."/>
        </authorList>
    </citation>
    <scope>NUCLEOTIDE SEQUENCE [LARGE SCALE GENOMIC DNA]</scope>
    <source>
        <strain evidence="3">KCTC 42182</strain>
    </source>
</reference>
<evidence type="ECO:0000313" key="3">
    <source>
        <dbReference type="Proteomes" id="UP001595711"/>
    </source>
</evidence>
<protein>
    <submittedName>
        <fullName evidence="2">Rhodanese-like domain-containing protein</fullName>
    </submittedName>
</protein>
<dbReference type="EMBL" id="JBHRYJ010000006">
    <property type="protein sequence ID" value="MFC3678031.1"/>
    <property type="molecule type" value="Genomic_DNA"/>
</dbReference>
<keyword evidence="3" id="KW-1185">Reference proteome</keyword>
<dbReference type="Pfam" id="PF00581">
    <property type="entry name" value="Rhodanese"/>
    <property type="match status" value="1"/>
</dbReference>
<dbReference type="Gene3D" id="3.40.250.10">
    <property type="entry name" value="Rhodanese-like domain"/>
    <property type="match status" value="1"/>
</dbReference>
<organism evidence="2 3">
    <name type="scientific">Ferrovibrio xuzhouensis</name>
    <dbReference type="NCBI Taxonomy" id="1576914"/>
    <lineage>
        <taxon>Bacteria</taxon>
        <taxon>Pseudomonadati</taxon>
        <taxon>Pseudomonadota</taxon>
        <taxon>Alphaproteobacteria</taxon>
        <taxon>Rhodospirillales</taxon>
        <taxon>Rhodospirillaceae</taxon>
        <taxon>Ferrovibrio</taxon>
    </lineage>
</organism>
<feature type="domain" description="Rhodanese" evidence="1">
    <location>
        <begin position="26"/>
        <end position="132"/>
    </location>
</feature>
<gene>
    <name evidence="2" type="ORF">ACFOOQ_20930</name>
</gene>
<dbReference type="InterPro" id="IPR001763">
    <property type="entry name" value="Rhodanese-like_dom"/>
</dbReference>
<dbReference type="SMART" id="SM00450">
    <property type="entry name" value="RHOD"/>
    <property type="match status" value="1"/>
</dbReference>
<evidence type="ECO:0000259" key="1">
    <source>
        <dbReference type="PROSITE" id="PS50206"/>
    </source>
</evidence>
<dbReference type="SUPFAM" id="SSF52821">
    <property type="entry name" value="Rhodanese/Cell cycle control phosphatase"/>
    <property type="match status" value="1"/>
</dbReference>
<dbReference type="InterPro" id="IPR044240">
    <property type="entry name" value="STR4-like"/>
</dbReference>
<dbReference type="InterPro" id="IPR036873">
    <property type="entry name" value="Rhodanese-like_dom_sf"/>
</dbReference>